<reference evidence="2" key="1">
    <citation type="journal article" date="2011" name="Proc. Natl. Acad. Sci. U.S.A.">
        <title>Obligate biotrophy features unraveled by the genomic analysis of rust fungi.</title>
        <authorList>
            <person name="Duplessis S."/>
            <person name="Cuomo C.A."/>
            <person name="Lin Y.-C."/>
            <person name="Aerts A."/>
            <person name="Tisserant E."/>
            <person name="Veneault-Fourrey C."/>
            <person name="Joly D.L."/>
            <person name="Hacquard S."/>
            <person name="Amselem J."/>
            <person name="Cantarel B.L."/>
            <person name="Chiu R."/>
            <person name="Coutinho P.M."/>
            <person name="Feau N."/>
            <person name="Field M."/>
            <person name="Frey P."/>
            <person name="Gelhaye E."/>
            <person name="Goldberg J."/>
            <person name="Grabherr M.G."/>
            <person name="Kodira C.D."/>
            <person name="Kohler A."/>
            <person name="Kuees U."/>
            <person name="Lindquist E.A."/>
            <person name="Lucas S.M."/>
            <person name="Mago R."/>
            <person name="Mauceli E."/>
            <person name="Morin E."/>
            <person name="Murat C."/>
            <person name="Pangilinan J.L."/>
            <person name="Park R."/>
            <person name="Pearson M."/>
            <person name="Quesneville H."/>
            <person name="Rouhier N."/>
            <person name="Sakthikumar S."/>
            <person name="Salamov A.A."/>
            <person name="Schmutz J."/>
            <person name="Selles B."/>
            <person name="Shapiro H."/>
            <person name="Tanguay P."/>
            <person name="Tuskan G.A."/>
            <person name="Henrissat B."/>
            <person name="Van de Peer Y."/>
            <person name="Rouze P."/>
            <person name="Ellis J.G."/>
            <person name="Dodds P.N."/>
            <person name="Schein J.E."/>
            <person name="Zhong S."/>
            <person name="Hamelin R.C."/>
            <person name="Grigoriev I.V."/>
            <person name="Szabo L.J."/>
            <person name="Martin F."/>
        </authorList>
    </citation>
    <scope>NUCLEOTIDE SEQUENCE [LARGE SCALE GENOMIC DNA]</scope>
    <source>
        <strain evidence="2">CRL 75-36-700-3 / race SCCL</strain>
    </source>
</reference>
<proteinExistence type="predicted"/>
<dbReference type="HOGENOM" id="CLU_1262093_0_0_1"/>
<sequence length="219" mass="24690">MDVIQRRPVGLYYEQWLLPGQQPAYLCRLCNSKKTFQSIKNHERWIKHKERVRDRDALLANRGGRDGSWDTRQVDDMRVDNPTPAGMGQADVLARLDAGFGGGAYDDDIDWRTDDGQIDDVNEPVRGDDFDERFSDVSLNGLALIIRNIRQSSPVDSDYSSAAPSVWGFGDDDELLAGGDRDAEGEVDEVRHLGDRGWFPFKDKTVSPLAPWARGHVRT</sequence>
<dbReference type="RefSeq" id="XP_003889094.1">
    <property type="nucleotide sequence ID" value="XM_003889045.1"/>
</dbReference>
<accession>H6QTT3</accession>
<protein>
    <submittedName>
        <fullName evidence="1">Uncharacterized protein</fullName>
    </submittedName>
</protein>
<dbReference type="AlphaFoldDB" id="H6QTT3"/>
<name>H6QTT3_PUCGT</name>
<dbReference type="GeneID" id="13541780"/>
<dbReference type="EMBL" id="DS178321">
    <property type="protein sequence ID" value="EHS64347.1"/>
    <property type="molecule type" value="Genomic_DNA"/>
</dbReference>
<evidence type="ECO:0000313" key="1">
    <source>
        <dbReference type="EMBL" id="EHS64347.1"/>
    </source>
</evidence>
<dbReference type="KEGG" id="pgr:PGTG_22217"/>
<dbReference type="OrthoDB" id="10317825at2759"/>
<dbReference type="InParanoid" id="H6QTT3"/>
<keyword evidence="2" id="KW-1185">Reference proteome</keyword>
<organism evidence="1 2">
    <name type="scientific">Puccinia graminis f. sp. tritici (strain CRL 75-36-700-3 / race SCCL)</name>
    <name type="common">Black stem rust fungus</name>
    <dbReference type="NCBI Taxonomy" id="418459"/>
    <lineage>
        <taxon>Eukaryota</taxon>
        <taxon>Fungi</taxon>
        <taxon>Dikarya</taxon>
        <taxon>Basidiomycota</taxon>
        <taxon>Pucciniomycotina</taxon>
        <taxon>Pucciniomycetes</taxon>
        <taxon>Pucciniales</taxon>
        <taxon>Pucciniaceae</taxon>
        <taxon>Puccinia</taxon>
    </lineage>
</organism>
<gene>
    <name evidence="1" type="ORF">PGTG_22217</name>
</gene>
<dbReference type="Proteomes" id="UP000008783">
    <property type="component" value="Unassembled WGS sequence"/>
</dbReference>
<evidence type="ECO:0000313" key="2">
    <source>
        <dbReference type="Proteomes" id="UP000008783"/>
    </source>
</evidence>
<dbReference type="VEuPathDB" id="FungiDB:PGTG_22217"/>